<comment type="caution">
    <text evidence="2">The sequence shown here is derived from an EMBL/GenBank/DDBJ whole genome shotgun (WGS) entry which is preliminary data.</text>
</comment>
<organism evidence="2 3">
    <name type="scientific">Massilia pinisoli</name>
    <dbReference type="NCBI Taxonomy" id="1772194"/>
    <lineage>
        <taxon>Bacteria</taxon>
        <taxon>Pseudomonadati</taxon>
        <taxon>Pseudomonadota</taxon>
        <taxon>Betaproteobacteria</taxon>
        <taxon>Burkholderiales</taxon>
        <taxon>Oxalobacteraceae</taxon>
        <taxon>Telluria group</taxon>
        <taxon>Massilia</taxon>
    </lineage>
</organism>
<protein>
    <recommendedName>
        <fullName evidence="4">Peptidase M4 family protein</fullName>
    </recommendedName>
</protein>
<dbReference type="Proteomes" id="UP001204151">
    <property type="component" value="Unassembled WGS sequence"/>
</dbReference>
<evidence type="ECO:0000256" key="1">
    <source>
        <dbReference type="SAM" id="MobiDB-lite"/>
    </source>
</evidence>
<evidence type="ECO:0000313" key="3">
    <source>
        <dbReference type="Proteomes" id="UP001204151"/>
    </source>
</evidence>
<dbReference type="CDD" id="cd09598">
    <property type="entry name" value="M4_like"/>
    <property type="match status" value="1"/>
</dbReference>
<evidence type="ECO:0008006" key="4">
    <source>
        <dbReference type="Google" id="ProtNLM"/>
    </source>
</evidence>
<sequence>MDSSAPTRHPQPPVGFVPTPSAPYRQHRKAAQLLDQPGRPRLQAGPGSASPSETGVPAEPYASGARVLMWKQDPSVDEIGTRKAFLPGVVLAGPRDARIVLASSEPGMPPVEPNAFGDFVTMPDTPQFDAVHTFAVVRQTLTMYQRALSTAGNPMPLPWHWNSATDTTPLQVWPYGLPNVMNAYYSRNQACLKFGDFVPNGATARVYTCRSFDIVSHETGHAVLDGLKPQWLHAGNPPQTGGLHESFGDLTAIFLALSQLDQCEAVVAQTKAHLHDKTFLADIAEQFGLALGSTTGLRNADNDLTLSQAGTEVHAISQVFTGAVYDILADVFALERDPALEDCASVLHRVAGWLRGLVLRALIAAPDAAASFADVANEMLRIAGDDGKPQAVVNAIRDRFAQREVFAVPAGFAGDHPAGLRLAPLVTDAPGARQDRRACCGTMNLPEYHDVERVLQAEADALARWCAAHGRPGAAPAAPVALATVTVTDDRGAAVGTTAVMHLPAPDKRPVPPAQPLPDGTRPAAP</sequence>
<feature type="region of interest" description="Disordered" evidence="1">
    <location>
        <begin position="1"/>
        <end position="59"/>
    </location>
</feature>
<gene>
    <name evidence="2" type="ORF">NX784_12025</name>
</gene>
<dbReference type="RefSeq" id="WP_258816896.1">
    <property type="nucleotide sequence ID" value="NZ_JANUGW010000007.1"/>
</dbReference>
<keyword evidence="3" id="KW-1185">Reference proteome</keyword>
<feature type="region of interest" description="Disordered" evidence="1">
    <location>
        <begin position="503"/>
        <end position="526"/>
    </location>
</feature>
<dbReference type="SUPFAM" id="SSF55486">
    <property type="entry name" value="Metalloproteases ('zincins'), catalytic domain"/>
    <property type="match status" value="1"/>
</dbReference>
<reference evidence="2 3" key="1">
    <citation type="submission" date="2022-08" db="EMBL/GenBank/DDBJ databases">
        <title>Reclassification of Massilia species as members of the genera Telluria, Duganella, Pseudoduganella, Mokoshia gen. nov. and Zemynaea gen. nov. using orthogonal and non-orthogonal genome-based approaches.</title>
        <authorList>
            <person name="Bowman J.P."/>
        </authorList>
    </citation>
    <scope>NUCLEOTIDE SEQUENCE [LARGE SCALE GENOMIC DNA]</scope>
    <source>
        <strain evidence="2 3">JCM 31316</strain>
    </source>
</reference>
<accession>A0ABT1ZQZ7</accession>
<proteinExistence type="predicted"/>
<evidence type="ECO:0000313" key="2">
    <source>
        <dbReference type="EMBL" id="MCS0582320.1"/>
    </source>
</evidence>
<dbReference type="EMBL" id="JANUGW010000007">
    <property type="protein sequence ID" value="MCS0582320.1"/>
    <property type="molecule type" value="Genomic_DNA"/>
</dbReference>
<name>A0ABT1ZQZ7_9BURK</name>